<keyword evidence="3" id="KW-1185">Reference proteome</keyword>
<dbReference type="EMBL" id="OA896496">
    <property type="protein sequence ID" value="CAD7285412.1"/>
    <property type="molecule type" value="Genomic_DNA"/>
</dbReference>
<protein>
    <recommendedName>
        <fullName evidence="1">K Homology domain-containing protein</fullName>
    </recommendedName>
</protein>
<organism evidence="2">
    <name type="scientific">Notodromas monacha</name>
    <dbReference type="NCBI Taxonomy" id="399045"/>
    <lineage>
        <taxon>Eukaryota</taxon>
        <taxon>Metazoa</taxon>
        <taxon>Ecdysozoa</taxon>
        <taxon>Arthropoda</taxon>
        <taxon>Crustacea</taxon>
        <taxon>Oligostraca</taxon>
        <taxon>Ostracoda</taxon>
        <taxon>Podocopa</taxon>
        <taxon>Podocopida</taxon>
        <taxon>Cypridocopina</taxon>
        <taxon>Cypridoidea</taxon>
        <taxon>Cyprididae</taxon>
        <taxon>Notodromas</taxon>
    </lineage>
</organism>
<dbReference type="InterPro" id="IPR004088">
    <property type="entry name" value="KH_dom_type_1"/>
</dbReference>
<reference evidence="2" key="1">
    <citation type="submission" date="2020-11" db="EMBL/GenBank/DDBJ databases">
        <authorList>
            <person name="Tran Van P."/>
        </authorList>
    </citation>
    <scope>NUCLEOTIDE SEQUENCE</scope>
</reference>
<accession>A0A7R9C4G7</accession>
<dbReference type="GO" id="GO:0010468">
    <property type="term" value="P:regulation of gene expression"/>
    <property type="evidence" value="ECO:0007669"/>
    <property type="project" value="UniProtKB-ARBA"/>
</dbReference>
<dbReference type="EMBL" id="CAJPEX010014459">
    <property type="protein sequence ID" value="CAG0925564.1"/>
    <property type="molecule type" value="Genomic_DNA"/>
</dbReference>
<dbReference type="GO" id="GO:0003723">
    <property type="term" value="F:RNA binding"/>
    <property type="evidence" value="ECO:0007669"/>
    <property type="project" value="InterPro"/>
</dbReference>
<dbReference type="Pfam" id="PF15985">
    <property type="entry name" value="KH_6"/>
    <property type="match status" value="1"/>
</dbReference>
<feature type="domain" description="K Homology" evidence="1">
    <location>
        <begin position="4"/>
        <end position="44"/>
    </location>
</feature>
<dbReference type="CDD" id="cd22525">
    <property type="entry name" value="KH-I_Rrp4_eukar"/>
    <property type="match status" value="1"/>
</dbReference>
<gene>
    <name evidence="2" type="ORF">NMOB1V02_LOCUS13014</name>
</gene>
<feature type="non-terminal residue" evidence="2">
    <location>
        <position position="1"/>
    </location>
</feature>
<dbReference type="AlphaFoldDB" id="A0A7R9C4G7"/>
<dbReference type="SUPFAM" id="SSF54791">
    <property type="entry name" value="Eukaryotic type KH-domain (KH-domain type I)"/>
    <property type="match status" value="1"/>
</dbReference>
<dbReference type="Proteomes" id="UP000678499">
    <property type="component" value="Unassembled WGS sequence"/>
</dbReference>
<name>A0A7R9C4G7_9CRUS</name>
<evidence type="ECO:0000259" key="1">
    <source>
        <dbReference type="Pfam" id="PF15985"/>
    </source>
</evidence>
<evidence type="ECO:0000313" key="2">
    <source>
        <dbReference type="EMBL" id="CAD7285412.1"/>
    </source>
</evidence>
<dbReference type="OrthoDB" id="1650at2759"/>
<evidence type="ECO:0000313" key="3">
    <source>
        <dbReference type="Proteomes" id="UP000678499"/>
    </source>
</evidence>
<proteinExistence type="predicted"/>
<sequence>LGLGLMVKVSPGLVTRRKTHFHRLPCGVTVILSNNGYIWISPMTGKNAEEEGVSALSELPLLSEEDRQIFARVRNCIVVLADNFESLTDTSIVMAYESAERFPPKDILRPMERKMILQETRVRIENLARDI</sequence>
<dbReference type="InterPro" id="IPR036612">
    <property type="entry name" value="KH_dom_type_1_sf"/>
</dbReference>